<feature type="transmembrane region" description="Helical" evidence="6">
    <location>
        <begin position="300"/>
        <end position="322"/>
    </location>
</feature>
<dbReference type="PROSITE" id="PS50850">
    <property type="entry name" value="MFS"/>
    <property type="match status" value="1"/>
</dbReference>
<evidence type="ECO:0000256" key="4">
    <source>
        <dbReference type="ARBA" id="ARBA00022989"/>
    </source>
</evidence>
<feature type="transmembrane region" description="Helical" evidence="6">
    <location>
        <begin position="12"/>
        <end position="33"/>
    </location>
</feature>
<dbReference type="GO" id="GO:0022857">
    <property type="term" value="F:transmembrane transporter activity"/>
    <property type="evidence" value="ECO:0007669"/>
    <property type="project" value="InterPro"/>
</dbReference>
<name>A0A2X0ZZU7_9BACI</name>
<feature type="transmembrane region" description="Helical" evidence="6">
    <location>
        <begin position="363"/>
        <end position="382"/>
    </location>
</feature>
<feature type="transmembrane region" description="Helical" evidence="6">
    <location>
        <begin position="274"/>
        <end position="294"/>
    </location>
</feature>
<keyword evidence="2" id="KW-0813">Transport</keyword>
<feature type="transmembrane region" description="Helical" evidence="6">
    <location>
        <begin position="136"/>
        <end position="157"/>
    </location>
</feature>
<comment type="subcellular location">
    <subcellularLocation>
        <location evidence="1">Cell membrane</location>
        <topology evidence="1">Multi-pass membrane protein</topology>
    </subcellularLocation>
</comment>
<gene>
    <name evidence="8" type="primary">yhhS_3</name>
    <name evidence="8" type="ORF">NCTC7582_04435</name>
</gene>
<feature type="transmembrane region" description="Helical" evidence="6">
    <location>
        <begin position="334"/>
        <end position="357"/>
    </location>
</feature>
<dbReference type="SUPFAM" id="SSF103473">
    <property type="entry name" value="MFS general substrate transporter"/>
    <property type="match status" value="1"/>
</dbReference>
<proteinExistence type="predicted"/>
<feature type="transmembrane region" description="Helical" evidence="6">
    <location>
        <begin position="99"/>
        <end position="124"/>
    </location>
</feature>
<feature type="transmembrane region" description="Helical" evidence="6">
    <location>
        <begin position="244"/>
        <end position="262"/>
    </location>
</feature>
<dbReference type="NCBIfam" id="NF047574">
    <property type="entry name" value="opine_export_Sa"/>
    <property type="match status" value="1"/>
</dbReference>
<dbReference type="InterPro" id="IPR052714">
    <property type="entry name" value="MFS_Exporter"/>
</dbReference>
<keyword evidence="3 6" id="KW-0812">Transmembrane</keyword>
<dbReference type="Gene3D" id="1.20.1250.20">
    <property type="entry name" value="MFS general substrate transporter like domains"/>
    <property type="match status" value="1"/>
</dbReference>
<evidence type="ECO:0000256" key="1">
    <source>
        <dbReference type="ARBA" id="ARBA00004651"/>
    </source>
</evidence>
<feature type="domain" description="Major facilitator superfamily (MFS) profile" evidence="7">
    <location>
        <begin position="210"/>
        <end position="398"/>
    </location>
</feature>
<feature type="transmembrane region" description="Helical" evidence="6">
    <location>
        <begin position="163"/>
        <end position="180"/>
    </location>
</feature>
<organism evidence="8 9">
    <name type="scientific">Lysinibacillus capsici</name>
    <dbReference type="NCBI Taxonomy" id="2115968"/>
    <lineage>
        <taxon>Bacteria</taxon>
        <taxon>Bacillati</taxon>
        <taxon>Bacillota</taxon>
        <taxon>Bacilli</taxon>
        <taxon>Bacillales</taxon>
        <taxon>Bacillaceae</taxon>
        <taxon>Lysinibacillus</taxon>
    </lineage>
</organism>
<dbReference type="RefSeq" id="WP_112118409.1">
    <property type="nucleotide sequence ID" value="NZ_CP185283.1"/>
</dbReference>
<reference evidence="8 9" key="1">
    <citation type="submission" date="2018-06" db="EMBL/GenBank/DDBJ databases">
        <authorList>
            <consortium name="Pathogen Informatics"/>
            <person name="Doyle S."/>
        </authorList>
    </citation>
    <scope>NUCLEOTIDE SEQUENCE [LARGE SCALE GENOMIC DNA]</scope>
    <source>
        <strain evidence="8 9">NCTC7582</strain>
    </source>
</reference>
<sequence>MKLQPLSLRMMQLYGLAIIFFTANAVLTVIFPLEAADGGYLEGEIGVMMAMYMLVCMLLRPFAGQMVAKHSPYTIMQWLLVGHALALLIYVIFGIDSVFLVRVLQGIITAFFSMAMQLGITVVLHDHDRGQGMSMYSLSSVVPGLYGPAVALLLWTQLDRQDLLIFVVMLALLPLLFFIGSPLPKAKEDTEVVTTRELIAAMKGVKQHKGLVISAIVMVLGAAIFGAITTFLPLFMLTEGVGNPAVYLTLQALVVVGSRFVLRRSIPSDGQWHPKFIACVLFSSILGTTLLAVLPEIGSFVYISAVFNGLASAMLYPTITTYMSFVVPQESRNVLLGLFLATYDLGFGLGGFLMGFIVQFTSYMVMFMVCTVLAIIALCVVLRNGNPERQITTTILTK</sequence>
<evidence type="ECO:0000256" key="2">
    <source>
        <dbReference type="ARBA" id="ARBA00022448"/>
    </source>
</evidence>
<feature type="transmembrane region" description="Helical" evidence="6">
    <location>
        <begin position="211"/>
        <end position="232"/>
    </location>
</feature>
<accession>A0A2X0ZZU7</accession>
<keyword evidence="4 6" id="KW-1133">Transmembrane helix</keyword>
<evidence type="ECO:0000256" key="5">
    <source>
        <dbReference type="ARBA" id="ARBA00023136"/>
    </source>
</evidence>
<dbReference type="EMBL" id="UAQE01000004">
    <property type="protein sequence ID" value="SPU38473.1"/>
    <property type="molecule type" value="Genomic_DNA"/>
</dbReference>
<evidence type="ECO:0000256" key="3">
    <source>
        <dbReference type="ARBA" id="ARBA00022692"/>
    </source>
</evidence>
<feature type="transmembrane region" description="Helical" evidence="6">
    <location>
        <begin position="75"/>
        <end position="93"/>
    </location>
</feature>
<dbReference type="Pfam" id="PF07690">
    <property type="entry name" value="MFS_1"/>
    <property type="match status" value="2"/>
</dbReference>
<dbReference type="PANTHER" id="PTHR23531:SF2">
    <property type="entry name" value="PERMEASE"/>
    <property type="match status" value="1"/>
</dbReference>
<dbReference type="InterPro" id="IPR020846">
    <property type="entry name" value="MFS_dom"/>
</dbReference>
<evidence type="ECO:0000256" key="6">
    <source>
        <dbReference type="SAM" id="Phobius"/>
    </source>
</evidence>
<dbReference type="PANTHER" id="PTHR23531">
    <property type="entry name" value="QUINOLENE RESISTANCE PROTEIN NORA"/>
    <property type="match status" value="1"/>
</dbReference>
<dbReference type="Proteomes" id="UP000251431">
    <property type="component" value="Unassembled WGS sequence"/>
</dbReference>
<protein>
    <submittedName>
        <fullName evidence="8">Major facilitator family transporter</fullName>
    </submittedName>
</protein>
<keyword evidence="5 6" id="KW-0472">Membrane</keyword>
<evidence type="ECO:0000313" key="8">
    <source>
        <dbReference type="EMBL" id="SPU38473.1"/>
    </source>
</evidence>
<dbReference type="GO" id="GO:0005886">
    <property type="term" value="C:plasma membrane"/>
    <property type="evidence" value="ECO:0007669"/>
    <property type="project" value="UniProtKB-SubCell"/>
</dbReference>
<dbReference type="AlphaFoldDB" id="A0A2X0ZZU7"/>
<evidence type="ECO:0000259" key="7">
    <source>
        <dbReference type="PROSITE" id="PS50850"/>
    </source>
</evidence>
<feature type="transmembrane region" description="Helical" evidence="6">
    <location>
        <begin position="45"/>
        <end position="63"/>
    </location>
</feature>
<dbReference type="InterPro" id="IPR011701">
    <property type="entry name" value="MFS"/>
</dbReference>
<evidence type="ECO:0000313" key="9">
    <source>
        <dbReference type="Proteomes" id="UP000251431"/>
    </source>
</evidence>
<dbReference type="InterPro" id="IPR036259">
    <property type="entry name" value="MFS_trans_sf"/>
</dbReference>